<evidence type="ECO:0000256" key="14">
    <source>
        <dbReference type="ARBA" id="ARBA00022889"/>
    </source>
</evidence>
<evidence type="ECO:0000256" key="24">
    <source>
        <dbReference type="SAM" id="Phobius"/>
    </source>
</evidence>
<dbReference type="Pfam" id="PF00028">
    <property type="entry name" value="Cadherin"/>
    <property type="match status" value="4"/>
</dbReference>
<dbReference type="InterPro" id="IPR002126">
    <property type="entry name" value="Cadherin-like_dom"/>
</dbReference>
<evidence type="ECO:0000256" key="11">
    <source>
        <dbReference type="ARBA" id="ARBA00022737"/>
    </source>
</evidence>
<sequence>MGFGALRIGFVAVLVQTVCFRCSAEEQQCLPGPLLQDYTFKVAQRNLQKDQVVGKVPVSGCEQGKALRLNSTDGRLVVEGDGTLRVRNTLRLPARRHTLSLFTSGSGTDKRSVQISLQYDPLSQPHKQTDMAPAPVVIHFPHSSSGLHRRKRDWIIPPISISENHRGPYPYMLVKIESSLQKVTKVVYSLSGPGADQDPKDLFRISASTGWIEVTQTLDRERREEYKLIARADVVGSTKPEDSETPTDIIIRVIDQNDNTPKFTQDTYEATVEEAAPEGFEILRVSATDADEPDSANSDILYSIINQDPPPEGLFFINPISGGLQVKKTGILDRETTKRYTLTIQVADDKGQGRASSCTVLLTITDSNDNAPQFKQATYNAKVPENTANVEVVRVMVEDADEPHTPNWNTKYSILSGNDAGFFNISTGTSKEEGIIKTVKGLDFEQNRKYTLVISVENEVPFVVPVPTATATVIIDVEDLNEAPVFVPGEKKVVKFENLPVGSEIVYYTATDPDVDMKQTISYRVGMDQAGWLAIDPSSGLITVKSPLDRESPFMFNNQYKATIYAIDQAEDSSHIPATGTATVLIELEDVNDNAPVVHQREIIMCNIKPVPALLTVSDLDGPGFANPFRVELNSSLRSQWHATMNNNKTGILLSMKSALSQGVYDIMLTVYDNEGLGQVNTLEAKVCDCTGSDNNCFEIRAAGFGLPGIMGVLGGILFLLLVLLLLMLLVRRRRVGGKKEVGAVEDDLRDELLYYNEEGGGEEDKEFDLSQLHRGLDNKPQVYRDDVAPTLTAAAPVYRRPTNPDDIGNFIFENLAAADGDTTAPPFDSLLVFDYEGAESICSSLSSLQSSSSDRDQDYEHLQHWGPHFRKLADMYGGGEDDEL</sequence>
<name>A0AAV6GGU5_9TELE</name>
<dbReference type="GO" id="GO:0045296">
    <property type="term" value="F:cadherin binding"/>
    <property type="evidence" value="ECO:0007669"/>
    <property type="project" value="TreeGrafter"/>
</dbReference>
<evidence type="ECO:0000256" key="22">
    <source>
        <dbReference type="RuleBase" id="RU003318"/>
    </source>
</evidence>
<dbReference type="GO" id="GO:0034332">
    <property type="term" value="P:adherens junction organization"/>
    <property type="evidence" value="ECO:0007669"/>
    <property type="project" value="UniProtKB-ARBA"/>
</dbReference>
<evidence type="ECO:0000256" key="12">
    <source>
        <dbReference type="ARBA" id="ARBA00022753"/>
    </source>
</evidence>
<reference evidence="27" key="1">
    <citation type="submission" date="2020-10" db="EMBL/GenBank/DDBJ databases">
        <title>Chromosome-scale genome assembly of the Allis shad, Alosa alosa.</title>
        <authorList>
            <person name="Margot Z."/>
            <person name="Christophe K."/>
            <person name="Cabau C."/>
            <person name="Louis A."/>
            <person name="Berthelot C."/>
            <person name="Parey E."/>
            <person name="Roest Crollius H."/>
            <person name="Montfort J."/>
            <person name="Robinson-Rechavi M."/>
            <person name="Bucao C."/>
            <person name="Bouchez O."/>
            <person name="Gislard M."/>
            <person name="Lluch J."/>
            <person name="Milhes M."/>
            <person name="Lampietro C."/>
            <person name="Lopez Roques C."/>
            <person name="Donnadieu C."/>
            <person name="Braasch I."/>
            <person name="Desvignes T."/>
            <person name="Postlethwait J."/>
            <person name="Bobe J."/>
            <person name="Guiguen Y."/>
        </authorList>
    </citation>
    <scope>NUCLEOTIDE SEQUENCE</scope>
    <source>
        <strain evidence="27">M-15738</strain>
        <tissue evidence="27">Blood</tissue>
    </source>
</reference>
<keyword evidence="13 21" id="KW-0106">Calcium</keyword>
<feature type="chain" id="PRO_5043484649" description="Cadherin-1" evidence="25">
    <location>
        <begin position="25"/>
        <end position="885"/>
    </location>
</feature>
<keyword evidence="18 24" id="KW-0472">Membrane</keyword>
<organism evidence="27 28">
    <name type="scientific">Alosa alosa</name>
    <name type="common">allis shad</name>
    <dbReference type="NCBI Taxonomy" id="278164"/>
    <lineage>
        <taxon>Eukaryota</taxon>
        <taxon>Metazoa</taxon>
        <taxon>Chordata</taxon>
        <taxon>Craniata</taxon>
        <taxon>Vertebrata</taxon>
        <taxon>Euteleostomi</taxon>
        <taxon>Actinopterygii</taxon>
        <taxon>Neopterygii</taxon>
        <taxon>Teleostei</taxon>
        <taxon>Clupei</taxon>
        <taxon>Clupeiformes</taxon>
        <taxon>Clupeoidei</taxon>
        <taxon>Clupeidae</taxon>
        <taxon>Alosa</taxon>
    </lineage>
</organism>
<keyword evidence="19" id="KW-0325">Glycoprotein</keyword>
<dbReference type="AlphaFoldDB" id="A0AAV6GGU5"/>
<accession>A0AAV6GGU5</accession>
<dbReference type="PROSITE" id="PS50268">
    <property type="entry name" value="CADHERIN_2"/>
    <property type="match status" value="4"/>
</dbReference>
<evidence type="ECO:0000313" key="27">
    <source>
        <dbReference type="EMBL" id="KAG5273091.1"/>
    </source>
</evidence>
<dbReference type="GO" id="GO:0007398">
    <property type="term" value="P:ectoderm development"/>
    <property type="evidence" value="ECO:0007669"/>
    <property type="project" value="UniProtKB-ARBA"/>
</dbReference>
<dbReference type="Gene3D" id="4.10.900.10">
    <property type="entry name" value="TCF3-CBD (Catenin binding domain)"/>
    <property type="match status" value="1"/>
</dbReference>
<evidence type="ECO:0000256" key="17">
    <source>
        <dbReference type="ARBA" id="ARBA00023034"/>
    </source>
</evidence>
<dbReference type="GO" id="GO:0007043">
    <property type="term" value="P:cell-cell junction assembly"/>
    <property type="evidence" value="ECO:0007669"/>
    <property type="project" value="TreeGrafter"/>
</dbReference>
<dbReference type="SMART" id="SM00112">
    <property type="entry name" value="CA"/>
    <property type="match status" value="4"/>
</dbReference>
<evidence type="ECO:0000256" key="18">
    <source>
        <dbReference type="ARBA" id="ARBA00023136"/>
    </source>
</evidence>
<dbReference type="CDD" id="cd11304">
    <property type="entry name" value="Cadherin_repeat"/>
    <property type="match status" value="4"/>
</dbReference>
<evidence type="ECO:0000256" key="19">
    <source>
        <dbReference type="ARBA" id="ARBA00023180"/>
    </source>
</evidence>
<evidence type="ECO:0000256" key="23">
    <source>
        <dbReference type="RuleBase" id="RU004357"/>
    </source>
</evidence>
<dbReference type="InterPro" id="IPR027397">
    <property type="entry name" value="Catenin-bd_sf"/>
</dbReference>
<keyword evidence="15" id="KW-0965">Cell junction</keyword>
<keyword evidence="28" id="KW-1185">Reference proteome</keyword>
<keyword evidence="17" id="KW-0333">Golgi apparatus</keyword>
<keyword evidence="10 25" id="KW-0732">Signal</keyword>
<evidence type="ECO:0000256" key="2">
    <source>
        <dbReference type="ARBA" id="ARBA00004251"/>
    </source>
</evidence>
<dbReference type="PANTHER" id="PTHR24027">
    <property type="entry name" value="CADHERIN-23"/>
    <property type="match status" value="1"/>
</dbReference>
<keyword evidence="12" id="KW-0967">Endosome</keyword>
<dbReference type="Pfam" id="PF08758">
    <property type="entry name" value="Cadherin_pro"/>
    <property type="match status" value="1"/>
</dbReference>
<dbReference type="SUPFAM" id="SSF49313">
    <property type="entry name" value="Cadherin-like"/>
    <property type="match status" value="6"/>
</dbReference>
<dbReference type="GO" id="GO:0005912">
    <property type="term" value="C:adherens junction"/>
    <property type="evidence" value="ECO:0007669"/>
    <property type="project" value="UniProtKB-SubCell"/>
</dbReference>
<dbReference type="GO" id="GO:0016339">
    <property type="term" value="P:calcium-dependent cell-cell adhesion via plasma membrane cell adhesion molecules"/>
    <property type="evidence" value="ECO:0007669"/>
    <property type="project" value="TreeGrafter"/>
</dbReference>
<dbReference type="FunFam" id="2.60.40.60:FF:000019">
    <property type="entry name" value="Cadherin 2"/>
    <property type="match status" value="1"/>
</dbReference>
<dbReference type="InterPro" id="IPR014868">
    <property type="entry name" value="Cadherin_pro_dom"/>
</dbReference>
<evidence type="ECO:0000256" key="3">
    <source>
        <dbReference type="ARBA" id="ARBA00004496"/>
    </source>
</evidence>
<evidence type="ECO:0000256" key="4">
    <source>
        <dbReference type="ARBA" id="ARBA00004536"/>
    </source>
</evidence>
<dbReference type="PROSITE" id="PS00232">
    <property type="entry name" value="CADHERIN_1"/>
    <property type="match status" value="3"/>
</dbReference>
<dbReference type="InterPro" id="IPR039808">
    <property type="entry name" value="Cadherin"/>
</dbReference>
<dbReference type="EMBL" id="JADWDJ010000011">
    <property type="protein sequence ID" value="KAG5273091.1"/>
    <property type="molecule type" value="Genomic_DNA"/>
</dbReference>
<evidence type="ECO:0000256" key="25">
    <source>
        <dbReference type="SAM" id="SignalP"/>
    </source>
</evidence>
<feature type="domain" description="Cadherin" evidence="26">
    <location>
        <begin position="264"/>
        <end position="374"/>
    </location>
</feature>
<dbReference type="GO" id="GO:0030010">
    <property type="term" value="P:establishment of cell polarity"/>
    <property type="evidence" value="ECO:0007669"/>
    <property type="project" value="UniProtKB-ARBA"/>
</dbReference>
<feature type="domain" description="Cadherin" evidence="26">
    <location>
        <begin position="375"/>
        <end position="486"/>
    </location>
</feature>
<dbReference type="GO" id="GO:0042074">
    <property type="term" value="P:cell migration involved in gastrulation"/>
    <property type="evidence" value="ECO:0007669"/>
    <property type="project" value="UniProtKB-ARBA"/>
</dbReference>
<feature type="signal peptide" evidence="25">
    <location>
        <begin position="1"/>
        <end position="24"/>
    </location>
</feature>
<keyword evidence="11" id="KW-0677">Repeat</keyword>
<dbReference type="FunFam" id="2.60.40.60:FF:000095">
    <property type="entry name" value="Cadherin 13"/>
    <property type="match status" value="1"/>
</dbReference>
<dbReference type="Proteomes" id="UP000823561">
    <property type="component" value="Chromosome 11"/>
</dbReference>
<dbReference type="InterPro" id="IPR015919">
    <property type="entry name" value="Cadherin-like_sf"/>
</dbReference>
<dbReference type="GO" id="GO:0007156">
    <property type="term" value="P:homophilic cell adhesion via plasma membrane adhesion molecules"/>
    <property type="evidence" value="ECO:0007669"/>
    <property type="project" value="InterPro"/>
</dbReference>
<evidence type="ECO:0000256" key="21">
    <source>
        <dbReference type="PROSITE-ProRule" id="PRU00043"/>
    </source>
</evidence>
<dbReference type="GO" id="GO:0005794">
    <property type="term" value="C:Golgi apparatus"/>
    <property type="evidence" value="ECO:0007669"/>
    <property type="project" value="UniProtKB-SubCell"/>
</dbReference>
<dbReference type="InterPro" id="IPR000233">
    <property type="entry name" value="Cadherin_Y-type_LIR"/>
</dbReference>
<dbReference type="PANTHER" id="PTHR24027:SF319">
    <property type="entry name" value="CADHERIN-1"/>
    <property type="match status" value="1"/>
</dbReference>
<feature type="transmembrane region" description="Helical" evidence="24">
    <location>
        <begin position="705"/>
        <end position="731"/>
    </location>
</feature>
<evidence type="ECO:0000256" key="8">
    <source>
        <dbReference type="ARBA" id="ARBA00022692"/>
    </source>
</evidence>
<evidence type="ECO:0000256" key="13">
    <source>
        <dbReference type="ARBA" id="ARBA00022837"/>
    </source>
</evidence>
<protein>
    <recommendedName>
        <fullName evidence="20">Cadherin-1</fullName>
    </recommendedName>
</protein>
<keyword evidence="6" id="KW-1003">Cell membrane</keyword>
<evidence type="ECO:0000313" key="28">
    <source>
        <dbReference type="Proteomes" id="UP000823561"/>
    </source>
</evidence>
<evidence type="ECO:0000256" key="16">
    <source>
        <dbReference type="ARBA" id="ARBA00022989"/>
    </source>
</evidence>
<evidence type="ECO:0000256" key="9">
    <source>
        <dbReference type="ARBA" id="ARBA00022723"/>
    </source>
</evidence>
<dbReference type="InterPro" id="IPR020894">
    <property type="entry name" value="Cadherin_CS"/>
</dbReference>
<feature type="domain" description="Cadherin" evidence="26">
    <location>
        <begin position="185"/>
        <end position="263"/>
    </location>
</feature>
<comment type="caution">
    <text evidence="27">The sequence shown here is derived from an EMBL/GenBank/DDBJ whole genome shotgun (WGS) entry which is preliminary data.</text>
</comment>
<dbReference type="GO" id="GO:0008013">
    <property type="term" value="F:beta-catenin binding"/>
    <property type="evidence" value="ECO:0007669"/>
    <property type="project" value="TreeGrafter"/>
</dbReference>
<dbReference type="GO" id="GO:0005768">
    <property type="term" value="C:endosome"/>
    <property type="evidence" value="ECO:0007669"/>
    <property type="project" value="UniProtKB-SubCell"/>
</dbReference>
<dbReference type="Pfam" id="PF01049">
    <property type="entry name" value="CADH_Y-type_LIR"/>
    <property type="match status" value="1"/>
</dbReference>
<dbReference type="FunFam" id="2.60.40.60:FF:000011">
    <property type="entry name" value="Cadherin 1"/>
    <property type="match status" value="1"/>
</dbReference>
<evidence type="ECO:0000256" key="20">
    <source>
        <dbReference type="ARBA" id="ARBA00023893"/>
    </source>
</evidence>
<dbReference type="Gene3D" id="2.60.40.60">
    <property type="entry name" value="Cadherins"/>
    <property type="match status" value="6"/>
</dbReference>
<dbReference type="GO" id="GO:0005509">
    <property type="term" value="F:calcium ion binding"/>
    <property type="evidence" value="ECO:0007669"/>
    <property type="project" value="UniProtKB-UniRule"/>
</dbReference>
<feature type="domain" description="Cadherin" evidence="26">
    <location>
        <begin position="497"/>
        <end position="598"/>
    </location>
</feature>
<proteinExistence type="predicted"/>
<dbReference type="GO" id="GO:0001764">
    <property type="term" value="P:neuron migration"/>
    <property type="evidence" value="ECO:0007669"/>
    <property type="project" value="UniProtKB-ARBA"/>
</dbReference>
<dbReference type="GO" id="GO:0016342">
    <property type="term" value="C:catenin complex"/>
    <property type="evidence" value="ECO:0007669"/>
    <property type="project" value="TreeGrafter"/>
</dbReference>
<dbReference type="GO" id="GO:0060027">
    <property type="term" value="P:convergent extension involved in gastrulation"/>
    <property type="evidence" value="ECO:0007669"/>
    <property type="project" value="UniProtKB-ARBA"/>
</dbReference>
<evidence type="ECO:0000256" key="5">
    <source>
        <dbReference type="ARBA" id="ARBA00004601"/>
    </source>
</evidence>
<dbReference type="PRINTS" id="PR00205">
    <property type="entry name" value="CADHERIN"/>
</dbReference>
<evidence type="ECO:0000256" key="7">
    <source>
        <dbReference type="ARBA" id="ARBA00022490"/>
    </source>
</evidence>
<keyword evidence="16 24" id="KW-1133">Transmembrane helix</keyword>
<comment type="function">
    <text evidence="23">Cadherins are calcium-dependent cell adhesion proteins.</text>
</comment>
<dbReference type="FunFam" id="2.60.40.60:FF:000022">
    <property type="entry name" value="Cadherin 2"/>
    <property type="match status" value="1"/>
</dbReference>
<dbReference type="GO" id="GO:0007498">
    <property type="term" value="P:mesoderm development"/>
    <property type="evidence" value="ECO:0007669"/>
    <property type="project" value="UniProtKB-ARBA"/>
</dbReference>
<keyword evidence="8 22" id="KW-0812">Transmembrane</keyword>
<evidence type="ECO:0000259" key="26">
    <source>
        <dbReference type="PROSITE" id="PS50268"/>
    </source>
</evidence>
<dbReference type="GO" id="GO:0001841">
    <property type="term" value="P:neural tube formation"/>
    <property type="evidence" value="ECO:0007669"/>
    <property type="project" value="UniProtKB-ARBA"/>
</dbReference>
<evidence type="ECO:0000256" key="6">
    <source>
        <dbReference type="ARBA" id="ARBA00022475"/>
    </source>
</evidence>
<keyword evidence="9" id="KW-0479">Metal-binding</keyword>
<gene>
    <name evidence="27" type="ORF">AALO_G00147550</name>
</gene>
<dbReference type="FunFam" id="4.10.900.10:FF:000001">
    <property type="entry name" value="Cadherin 2"/>
    <property type="match status" value="1"/>
</dbReference>
<keyword evidence="14 22" id="KW-0130">Cell adhesion</keyword>
<comment type="subcellular location">
    <subcellularLocation>
        <location evidence="4">Cell junction</location>
        <location evidence="4">Adherens junction</location>
    </subcellularLocation>
    <subcellularLocation>
        <location evidence="2 22">Cell membrane</location>
        <topology evidence="2 22">Single-pass type I membrane protein</topology>
    </subcellularLocation>
    <subcellularLocation>
        <location evidence="3">Cytoplasm</location>
    </subcellularLocation>
    <subcellularLocation>
        <location evidence="1">Endosome</location>
    </subcellularLocation>
    <subcellularLocation>
        <location evidence="5">Golgi apparatus</location>
        <location evidence="5">trans-Golgi network</location>
    </subcellularLocation>
</comment>
<keyword evidence="7" id="KW-0963">Cytoplasm</keyword>
<evidence type="ECO:0000256" key="15">
    <source>
        <dbReference type="ARBA" id="ARBA00022949"/>
    </source>
</evidence>
<dbReference type="GO" id="GO:0044331">
    <property type="term" value="P:cell-cell adhesion mediated by cadherin"/>
    <property type="evidence" value="ECO:0007669"/>
    <property type="project" value="TreeGrafter"/>
</dbReference>
<evidence type="ECO:0000256" key="10">
    <source>
        <dbReference type="ARBA" id="ARBA00022729"/>
    </source>
</evidence>
<evidence type="ECO:0000256" key="1">
    <source>
        <dbReference type="ARBA" id="ARBA00004177"/>
    </source>
</evidence>
<dbReference type="SMART" id="SM01055">
    <property type="entry name" value="Cadherin_pro"/>
    <property type="match status" value="1"/>
</dbReference>
<dbReference type="GO" id="GO:0000902">
    <property type="term" value="P:cell morphogenesis"/>
    <property type="evidence" value="ECO:0007669"/>
    <property type="project" value="TreeGrafter"/>
</dbReference>